<feature type="domain" description="DUF2157" evidence="2">
    <location>
        <begin position="12"/>
        <end position="152"/>
    </location>
</feature>
<dbReference type="Proteomes" id="UP000805085">
    <property type="component" value="Unassembled WGS sequence"/>
</dbReference>
<feature type="transmembrane region" description="Helical" evidence="1">
    <location>
        <begin position="346"/>
        <end position="367"/>
    </location>
</feature>
<reference evidence="3 4" key="1">
    <citation type="journal article" date="2015" name="Int. J. Syst. Evol. Microbiol.">
        <title>Winogradskyella litoriviva sp. nov., isolated from coastal seawater.</title>
        <authorList>
            <person name="Nedashkovskaya O.I."/>
            <person name="Kukhlevskiy A.D."/>
            <person name="Zhukova N.V."/>
            <person name="Kim S.J."/>
            <person name="Rhee S.K."/>
            <person name="Mikhailov V.V."/>
        </authorList>
    </citation>
    <scope>NUCLEOTIDE SEQUENCE [LARGE SCALE GENOMIC DNA]</scope>
    <source>
        <strain evidence="3 4">KMM6491</strain>
    </source>
</reference>
<organism evidence="3 4">
    <name type="scientific">Winogradskyella litoriviva</name>
    <dbReference type="NCBI Taxonomy" id="1220182"/>
    <lineage>
        <taxon>Bacteria</taxon>
        <taxon>Pseudomonadati</taxon>
        <taxon>Bacteroidota</taxon>
        <taxon>Flavobacteriia</taxon>
        <taxon>Flavobacteriales</taxon>
        <taxon>Flavobacteriaceae</taxon>
        <taxon>Winogradskyella</taxon>
    </lineage>
</organism>
<protein>
    <submittedName>
        <fullName evidence="3">DUF2157 domain-containing protein</fullName>
    </submittedName>
</protein>
<dbReference type="Pfam" id="PF09925">
    <property type="entry name" value="DUF2157"/>
    <property type="match status" value="1"/>
</dbReference>
<feature type="transmembrane region" description="Helical" evidence="1">
    <location>
        <begin position="323"/>
        <end position="340"/>
    </location>
</feature>
<feature type="transmembrane region" description="Helical" evidence="1">
    <location>
        <begin position="297"/>
        <end position="316"/>
    </location>
</feature>
<feature type="transmembrane region" description="Helical" evidence="1">
    <location>
        <begin position="178"/>
        <end position="195"/>
    </location>
</feature>
<dbReference type="RefSeq" id="WP_173299305.1">
    <property type="nucleotide sequence ID" value="NZ_JABRWQ010000001.1"/>
</dbReference>
<dbReference type="EMBL" id="JABRWQ010000001">
    <property type="protein sequence ID" value="NRD21621.1"/>
    <property type="molecule type" value="Genomic_DNA"/>
</dbReference>
<feature type="transmembrane region" description="Helical" evidence="1">
    <location>
        <begin position="105"/>
        <end position="123"/>
    </location>
</feature>
<keyword evidence="1" id="KW-0812">Transmembrane</keyword>
<evidence type="ECO:0000259" key="2">
    <source>
        <dbReference type="Pfam" id="PF09925"/>
    </source>
</evidence>
<evidence type="ECO:0000313" key="3">
    <source>
        <dbReference type="EMBL" id="NRD21621.1"/>
    </source>
</evidence>
<feature type="transmembrane region" description="Helical" evidence="1">
    <location>
        <begin position="207"/>
        <end position="224"/>
    </location>
</feature>
<accession>A0ABX2E0U7</accession>
<keyword evidence="1" id="KW-1133">Transmembrane helix</keyword>
<name>A0ABX2E0U7_9FLAO</name>
<dbReference type="InterPro" id="IPR018677">
    <property type="entry name" value="DUF2157"/>
</dbReference>
<evidence type="ECO:0000313" key="4">
    <source>
        <dbReference type="Proteomes" id="UP000805085"/>
    </source>
</evidence>
<proteinExistence type="predicted"/>
<comment type="caution">
    <text evidence="3">The sequence shown here is derived from an EMBL/GenBank/DDBJ whole genome shotgun (WGS) entry which is preliminary data.</text>
</comment>
<sequence>MKSKLKNDLTELIDHNVISHDVALKISDYYESKSNSHSNPLFTIFGILGSSLVGLGIILILAHNWDDFSRSIKTMFAFFPLVLGQIVSGYSILKKKSQAWKESSGTFLFFAIGASIALVSQVYNIPGDLSSYLLTWTVLGLPLIYVLNSKAVAMLVVVFSTYYACELGYSYGNGSDAPWLYVLLLLATIPFYVKALRDSVKANATAILNWLYAISLIIVLGAFIENDWSLGFVMYAMLFGLYYNLGQLNVFSNHKLRRNSFVVIGSLGSIVILMILSFNMIWKEIERELINLNSQEMMVSASLFLAAIALLIYSRLQKNPPKFNVFQFVFILFLIVFAVGSKNAKLGTIATNLIILIFGVFAVKLGAEASRFSILNYGLLIIATAIVCRFFDTEMSFVLRGALFVAVGLGFFITNYMMLKKQKSKKHLNIN</sequence>
<feature type="transmembrane region" description="Helical" evidence="1">
    <location>
        <begin position="260"/>
        <end position="282"/>
    </location>
</feature>
<keyword evidence="4" id="KW-1185">Reference proteome</keyword>
<gene>
    <name evidence="3" type="ORF">HNV10_00105</name>
</gene>
<feature type="transmembrane region" description="Helical" evidence="1">
    <location>
        <begin position="397"/>
        <end position="419"/>
    </location>
</feature>
<evidence type="ECO:0000256" key="1">
    <source>
        <dbReference type="SAM" id="Phobius"/>
    </source>
</evidence>
<feature type="transmembrane region" description="Helical" evidence="1">
    <location>
        <begin position="374"/>
        <end position="391"/>
    </location>
</feature>
<feature type="transmembrane region" description="Helical" evidence="1">
    <location>
        <begin position="41"/>
        <end position="62"/>
    </location>
</feature>
<feature type="transmembrane region" description="Helical" evidence="1">
    <location>
        <begin position="230"/>
        <end position="248"/>
    </location>
</feature>
<keyword evidence="1" id="KW-0472">Membrane</keyword>
<feature type="transmembrane region" description="Helical" evidence="1">
    <location>
        <begin position="74"/>
        <end position="93"/>
    </location>
</feature>